<proteinExistence type="predicted"/>
<reference evidence="1 2" key="1">
    <citation type="submission" date="2017-05" db="EMBL/GenBank/DDBJ databases">
        <title>Genomic insights into alkan degradation activity of Oleiphilus messinensis.</title>
        <authorList>
            <person name="Kozyavkin S.A."/>
            <person name="Slesarev A.I."/>
            <person name="Golyshin P.N."/>
            <person name="Korzhenkov A."/>
            <person name="Golyshina O.N."/>
            <person name="Toshchakov S.V."/>
        </authorList>
    </citation>
    <scope>NUCLEOTIDE SEQUENCE [LARGE SCALE GENOMIC DNA]</scope>
    <source>
        <strain evidence="1 2">ME102</strain>
    </source>
</reference>
<dbReference type="EMBL" id="CP021425">
    <property type="protein sequence ID" value="ARU58324.1"/>
    <property type="molecule type" value="Genomic_DNA"/>
</dbReference>
<accession>A0A1Y0IG18</accession>
<dbReference type="KEGG" id="ome:OLMES_4315"/>
<sequence length="59" mass="6554">MLASYLTLQRNGAVEKANHDPISTHLKSGFIPLTIGHILSAGKLFISLFQFREINRSIS</sequence>
<evidence type="ECO:0000313" key="2">
    <source>
        <dbReference type="Proteomes" id="UP000196027"/>
    </source>
</evidence>
<dbReference type="Proteomes" id="UP000196027">
    <property type="component" value="Chromosome"/>
</dbReference>
<protein>
    <submittedName>
        <fullName evidence="1">Uncharacterized protein</fullName>
    </submittedName>
</protein>
<evidence type="ECO:0000313" key="1">
    <source>
        <dbReference type="EMBL" id="ARU58324.1"/>
    </source>
</evidence>
<name>A0A1Y0IG18_9GAMM</name>
<dbReference type="AlphaFoldDB" id="A0A1Y0IG18"/>
<keyword evidence="2" id="KW-1185">Reference proteome</keyword>
<organism evidence="1 2">
    <name type="scientific">Oleiphilus messinensis</name>
    <dbReference type="NCBI Taxonomy" id="141451"/>
    <lineage>
        <taxon>Bacteria</taxon>
        <taxon>Pseudomonadati</taxon>
        <taxon>Pseudomonadota</taxon>
        <taxon>Gammaproteobacteria</taxon>
        <taxon>Oceanospirillales</taxon>
        <taxon>Oleiphilaceae</taxon>
        <taxon>Oleiphilus</taxon>
    </lineage>
</organism>
<gene>
    <name evidence="1" type="ORF">OLMES_4315</name>
</gene>